<evidence type="ECO:0000256" key="1">
    <source>
        <dbReference type="SAM" id="SignalP"/>
    </source>
</evidence>
<protein>
    <submittedName>
        <fullName evidence="2">Uncharacterized protein</fullName>
    </submittedName>
</protein>
<dbReference type="AlphaFoldDB" id="A0A0U5GD22"/>
<gene>
    <name evidence="2" type="ORF">ASPCAL12086</name>
</gene>
<dbReference type="OrthoDB" id="4398204at2759"/>
<organism evidence="2 3">
    <name type="scientific">Aspergillus calidoustus</name>
    <dbReference type="NCBI Taxonomy" id="454130"/>
    <lineage>
        <taxon>Eukaryota</taxon>
        <taxon>Fungi</taxon>
        <taxon>Dikarya</taxon>
        <taxon>Ascomycota</taxon>
        <taxon>Pezizomycotina</taxon>
        <taxon>Eurotiomycetes</taxon>
        <taxon>Eurotiomycetidae</taxon>
        <taxon>Eurotiales</taxon>
        <taxon>Aspergillaceae</taxon>
        <taxon>Aspergillus</taxon>
        <taxon>Aspergillus subgen. Nidulantes</taxon>
    </lineage>
</organism>
<keyword evidence="3" id="KW-1185">Reference proteome</keyword>
<proteinExistence type="predicted"/>
<keyword evidence="1" id="KW-0732">Signal</keyword>
<reference evidence="3" key="1">
    <citation type="journal article" date="2016" name="Genome Announc.">
        <title>Draft genome sequences of fungus Aspergillus calidoustus.</title>
        <authorList>
            <person name="Horn F."/>
            <person name="Linde J."/>
            <person name="Mattern D.J."/>
            <person name="Walther G."/>
            <person name="Guthke R."/>
            <person name="Scherlach K."/>
            <person name="Martin K."/>
            <person name="Brakhage A.A."/>
            <person name="Petzke L."/>
            <person name="Valiante V."/>
        </authorList>
    </citation>
    <scope>NUCLEOTIDE SEQUENCE [LARGE SCALE GENOMIC DNA]</scope>
    <source>
        <strain evidence="3">SF006504</strain>
    </source>
</reference>
<feature type="chain" id="PRO_5006857756" evidence="1">
    <location>
        <begin position="20"/>
        <end position="122"/>
    </location>
</feature>
<accession>A0A0U5GD22</accession>
<name>A0A0U5GD22_ASPCI</name>
<evidence type="ECO:0000313" key="3">
    <source>
        <dbReference type="Proteomes" id="UP000054771"/>
    </source>
</evidence>
<sequence length="122" mass="13809">MKYLALLTTCAALLPGALSAGITVWDGPDCTGKQTDVHFNADSTVTNIPAFYSYKENGWGQHEQRIQFYTQSGAPGQCSGNFLYDTWAYDGDYFHSHQCYNLIDHPNTYEYYARCIKSIRQT</sequence>
<dbReference type="Proteomes" id="UP000054771">
    <property type="component" value="Unassembled WGS sequence"/>
</dbReference>
<dbReference type="OMA" id="GDYFHSH"/>
<feature type="signal peptide" evidence="1">
    <location>
        <begin position="1"/>
        <end position="19"/>
    </location>
</feature>
<evidence type="ECO:0000313" key="2">
    <source>
        <dbReference type="EMBL" id="CEL08941.1"/>
    </source>
</evidence>
<dbReference type="EMBL" id="CDMC01000012">
    <property type="protein sequence ID" value="CEL08941.1"/>
    <property type="molecule type" value="Genomic_DNA"/>
</dbReference>